<evidence type="ECO:0000259" key="1">
    <source>
        <dbReference type="Pfam" id="PF01869"/>
    </source>
</evidence>
<keyword evidence="2" id="KW-0418">Kinase</keyword>
<dbReference type="Gene3D" id="3.30.420.40">
    <property type="match status" value="2"/>
</dbReference>
<dbReference type="InterPro" id="IPR043129">
    <property type="entry name" value="ATPase_NBD"/>
</dbReference>
<sequence length="329" mass="32320">MREFLAVDAGGTSSRAVRVAEDGRIRAFGRAGGGNPTSAGVDRAIAAVTAALTGAMAGAADPAAVELVLLAHAGSSGDRFHERVGEGVAPLGVAAPVVGAGDVTALFASGTPEPDGVALIAGTGSIGGAIRGGRLARTVDGTGWLLGDEGSGFQVGHRVARAVVDDLDGGSATALTPRVLERFALGPSDAAAAEGRSPVLGDLIRALYALRPVELSVLAPLAFGLVGEDDVATTIVRDGAAALARVLGRVRALQPDGPLVFGGSVLVDGYLPQAPDLIAPLLDATAGSLPIPVADGTAGAAVLALRAGGVEVDAAVFATLTESLAALRG</sequence>
<dbReference type="GO" id="GO:0016301">
    <property type="term" value="F:kinase activity"/>
    <property type="evidence" value="ECO:0007669"/>
    <property type="project" value="UniProtKB-KW"/>
</dbReference>
<dbReference type="PANTHER" id="PTHR43190:SF3">
    <property type="entry name" value="N-ACETYL-D-GLUCOSAMINE KINASE"/>
    <property type="match status" value="1"/>
</dbReference>
<dbReference type="Proteomes" id="UP000295344">
    <property type="component" value="Unassembled WGS sequence"/>
</dbReference>
<reference evidence="2 3" key="1">
    <citation type="submission" date="2019-03" db="EMBL/GenBank/DDBJ databases">
        <title>Genomic Encyclopedia of Archaeal and Bacterial Type Strains, Phase II (KMG-II): from individual species to whole genera.</title>
        <authorList>
            <person name="Goeker M."/>
        </authorList>
    </citation>
    <scope>NUCLEOTIDE SEQUENCE [LARGE SCALE GENOMIC DNA]</scope>
    <source>
        <strain evidence="2 3">DSM 24782</strain>
    </source>
</reference>
<dbReference type="InterPro" id="IPR052519">
    <property type="entry name" value="Euk-type_GlcNAc_Kinase"/>
</dbReference>
<protein>
    <submittedName>
        <fullName evidence="2">N-acetylglucosamine kinase-like BadF-type ATPase</fullName>
    </submittedName>
</protein>
<gene>
    <name evidence="2" type="ORF">CLV52_2121</name>
</gene>
<dbReference type="Pfam" id="PF01869">
    <property type="entry name" value="BcrAD_BadFG"/>
    <property type="match status" value="1"/>
</dbReference>
<dbReference type="EMBL" id="SOAM01000002">
    <property type="protein sequence ID" value="TDS77181.1"/>
    <property type="molecule type" value="Genomic_DNA"/>
</dbReference>
<accession>A0A4R7FL99</accession>
<keyword evidence="2" id="KW-0808">Transferase</keyword>
<feature type="domain" description="ATPase BadF/BadG/BcrA/BcrD type" evidence="1">
    <location>
        <begin position="7"/>
        <end position="303"/>
    </location>
</feature>
<name>A0A4R7FL99_9MICO</name>
<dbReference type="AlphaFoldDB" id="A0A4R7FL99"/>
<keyword evidence="3" id="KW-1185">Reference proteome</keyword>
<evidence type="ECO:0000313" key="3">
    <source>
        <dbReference type="Proteomes" id="UP000295344"/>
    </source>
</evidence>
<comment type="caution">
    <text evidence="2">The sequence shown here is derived from an EMBL/GenBank/DDBJ whole genome shotgun (WGS) entry which is preliminary data.</text>
</comment>
<dbReference type="InterPro" id="IPR002731">
    <property type="entry name" value="ATPase_BadF"/>
</dbReference>
<dbReference type="SUPFAM" id="SSF53067">
    <property type="entry name" value="Actin-like ATPase domain"/>
    <property type="match status" value="2"/>
</dbReference>
<proteinExistence type="predicted"/>
<organism evidence="2 3">
    <name type="scientific">Amnibacterium kyonggiense</name>
    <dbReference type="NCBI Taxonomy" id="595671"/>
    <lineage>
        <taxon>Bacteria</taxon>
        <taxon>Bacillati</taxon>
        <taxon>Actinomycetota</taxon>
        <taxon>Actinomycetes</taxon>
        <taxon>Micrococcales</taxon>
        <taxon>Microbacteriaceae</taxon>
        <taxon>Amnibacterium</taxon>
    </lineage>
</organism>
<dbReference type="PANTHER" id="PTHR43190">
    <property type="entry name" value="N-ACETYL-D-GLUCOSAMINE KINASE"/>
    <property type="match status" value="1"/>
</dbReference>
<dbReference type="RefSeq" id="WP_162850809.1">
    <property type="nucleotide sequence ID" value="NZ_BAAARP010000002.1"/>
</dbReference>
<evidence type="ECO:0000313" key="2">
    <source>
        <dbReference type="EMBL" id="TDS77181.1"/>
    </source>
</evidence>